<dbReference type="Pfam" id="PF00857">
    <property type="entry name" value="Isochorismatase"/>
    <property type="match status" value="1"/>
</dbReference>
<protein>
    <submittedName>
        <fullName evidence="3">Cysteine hydrolase</fullName>
    </submittedName>
</protein>
<dbReference type="InterPro" id="IPR050272">
    <property type="entry name" value="Isochorismatase-like_hydrls"/>
</dbReference>
<dbReference type="SUPFAM" id="SSF52499">
    <property type="entry name" value="Isochorismatase-like hydrolases"/>
    <property type="match status" value="1"/>
</dbReference>
<feature type="domain" description="Isochorismatase-like" evidence="2">
    <location>
        <begin position="14"/>
        <end position="176"/>
    </location>
</feature>
<dbReference type="Gene3D" id="3.40.50.850">
    <property type="entry name" value="Isochorismatase-like"/>
    <property type="match status" value="1"/>
</dbReference>
<organism evidence="3 4">
    <name type="scientific">Occultella glacieicola</name>
    <dbReference type="NCBI Taxonomy" id="2518684"/>
    <lineage>
        <taxon>Bacteria</taxon>
        <taxon>Bacillati</taxon>
        <taxon>Actinomycetota</taxon>
        <taxon>Actinomycetes</taxon>
        <taxon>Micrococcales</taxon>
        <taxon>Ruaniaceae</taxon>
        <taxon>Occultella</taxon>
    </lineage>
</organism>
<dbReference type="EMBL" id="SMNA01000007">
    <property type="protein sequence ID" value="TDE91550.1"/>
    <property type="molecule type" value="Genomic_DNA"/>
</dbReference>
<reference evidence="3 4" key="1">
    <citation type="submission" date="2019-03" db="EMBL/GenBank/DDBJ databases">
        <title>Genomic features of bacteria from cold environments.</title>
        <authorList>
            <person name="Shen L."/>
        </authorList>
    </citation>
    <scope>NUCLEOTIDE SEQUENCE [LARGE SCALE GENOMIC DNA]</scope>
    <source>
        <strain evidence="4">T3246-1</strain>
    </source>
</reference>
<evidence type="ECO:0000259" key="2">
    <source>
        <dbReference type="Pfam" id="PF00857"/>
    </source>
</evidence>
<keyword evidence="1 3" id="KW-0378">Hydrolase</keyword>
<dbReference type="PANTHER" id="PTHR43540">
    <property type="entry name" value="PEROXYUREIDOACRYLATE/UREIDOACRYLATE AMIDOHYDROLASE-RELATED"/>
    <property type="match status" value="1"/>
</dbReference>
<dbReference type="GO" id="GO:0016787">
    <property type="term" value="F:hydrolase activity"/>
    <property type="evidence" value="ECO:0007669"/>
    <property type="project" value="UniProtKB-KW"/>
</dbReference>
<evidence type="ECO:0000313" key="3">
    <source>
        <dbReference type="EMBL" id="TDE91550.1"/>
    </source>
</evidence>
<dbReference type="InterPro" id="IPR036380">
    <property type="entry name" value="Isochorismatase-like_sf"/>
</dbReference>
<evidence type="ECO:0000313" key="4">
    <source>
        <dbReference type="Proteomes" id="UP000504882"/>
    </source>
</evidence>
<accession>A0ABY2E0T1</accession>
<sequence>MSDQQAPVGGGVVALLLIDLQNAYFEDPQLAEALPSLIDHANQLIEAARSADRPVILVRTVHARDGSTWTLNMREDGEGFAYPGSHQAAYVDGLDVGDALDVIKTRDNAFHRTELRDVLAGLGVGRLLIGGVSTHSCVVQTAMAAFAEDLEVAIAAGSIASENEELADAALTFLSEEMRQPVLDQRAALAFLRG</sequence>
<dbReference type="InterPro" id="IPR000868">
    <property type="entry name" value="Isochorismatase-like_dom"/>
</dbReference>
<dbReference type="CDD" id="cd00431">
    <property type="entry name" value="cysteine_hydrolases"/>
    <property type="match status" value="1"/>
</dbReference>
<dbReference type="PANTHER" id="PTHR43540:SF6">
    <property type="entry name" value="ISOCHORISMATASE-LIKE DOMAIN-CONTAINING PROTEIN"/>
    <property type="match status" value="1"/>
</dbReference>
<keyword evidence="4" id="KW-1185">Reference proteome</keyword>
<dbReference type="Proteomes" id="UP000504882">
    <property type="component" value="Unassembled WGS sequence"/>
</dbReference>
<gene>
    <name evidence="3" type="ORF">EXU48_15500</name>
</gene>
<name>A0ABY2E0T1_9MICO</name>
<comment type="caution">
    <text evidence="3">The sequence shown here is derived from an EMBL/GenBank/DDBJ whole genome shotgun (WGS) entry which is preliminary data.</text>
</comment>
<proteinExistence type="predicted"/>
<evidence type="ECO:0000256" key="1">
    <source>
        <dbReference type="ARBA" id="ARBA00022801"/>
    </source>
</evidence>
<dbReference type="RefSeq" id="WP_133108584.1">
    <property type="nucleotide sequence ID" value="NZ_SMNA01000007.1"/>
</dbReference>